<dbReference type="FunCoup" id="A0A068UKM0">
    <property type="interactions" value="6"/>
</dbReference>
<dbReference type="Gramene" id="CDP09085">
    <property type="protein sequence ID" value="CDP09085"/>
    <property type="gene ID" value="GSCOC_T00028280001"/>
</dbReference>
<dbReference type="PANTHER" id="PTHR33142:SF15">
    <property type="entry name" value="CYCLIN-DEPENDENT PROTEIN KINASE INHIBITOR SMR4"/>
    <property type="match status" value="1"/>
</dbReference>
<dbReference type="AlphaFoldDB" id="A0A068UKM0"/>
<dbReference type="InParanoid" id="A0A068UKM0"/>
<dbReference type="OMA" id="MEVEYHG"/>
<dbReference type="InterPro" id="IPR040389">
    <property type="entry name" value="SMR"/>
</dbReference>
<dbReference type="OrthoDB" id="650965at2759"/>
<sequence>MEPEDEGCSTPRRHENQIAVMSVPPAAPKKKRYDYGGERPHPPKSGFFQPPDLELLFVVPPRRRQACA</sequence>
<name>A0A068UKM0_COFCA</name>
<organism evidence="4 5">
    <name type="scientific">Coffea canephora</name>
    <name type="common">Robusta coffee</name>
    <dbReference type="NCBI Taxonomy" id="49390"/>
    <lineage>
        <taxon>Eukaryota</taxon>
        <taxon>Viridiplantae</taxon>
        <taxon>Streptophyta</taxon>
        <taxon>Embryophyta</taxon>
        <taxon>Tracheophyta</taxon>
        <taxon>Spermatophyta</taxon>
        <taxon>Magnoliopsida</taxon>
        <taxon>eudicotyledons</taxon>
        <taxon>Gunneridae</taxon>
        <taxon>Pentapetalae</taxon>
        <taxon>asterids</taxon>
        <taxon>lamiids</taxon>
        <taxon>Gentianales</taxon>
        <taxon>Rubiaceae</taxon>
        <taxon>Ixoroideae</taxon>
        <taxon>Gardenieae complex</taxon>
        <taxon>Bertiereae - Coffeeae clade</taxon>
        <taxon>Coffeeae</taxon>
        <taxon>Coffea</taxon>
    </lineage>
</organism>
<feature type="region of interest" description="Disordered" evidence="3">
    <location>
        <begin position="1"/>
        <end position="51"/>
    </location>
</feature>
<gene>
    <name evidence="4" type="ORF">GSCOC_T00028280001</name>
</gene>
<keyword evidence="2" id="KW-0131">Cell cycle</keyword>
<accession>A0A068UKM0</accession>
<protein>
    <submittedName>
        <fullName evidence="4">Uncharacterized protein</fullName>
    </submittedName>
</protein>
<evidence type="ECO:0000256" key="3">
    <source>
        <dbReference type="SAM" id="MobiDB-lite"/>
    </source>
</evidence>
<dbReference type="GO" id="GO:0004860">
    <property type="term" value="F:protein kinase inhibitor activity"/>
    <property type="evidence" value="ECO:0007669"/>
    <property type="project" value="UniProtKB-KW"/>
</dbReference>
<evidence type="ECO:0000313" key="4">
    <source>
        <dbReference type="EMBL" id="CDP09085.1"/>
    </source>
</evidence>
<dbReference type="GO" id="GO:0005634">
    <property type="term" value="C:nucleus"/>
    <property type="evidence" value="ECO:0007669"/>
    <property type="project" value="TreeGrafter"/>
</dbReference>
<dbReference type="Proteomes" id="UP000295252">
    <property type="component" value="Chromosome I"/>
</dbReference>
<proteinExistence type="predicted"/>
<dbReference type="EMBL" id="HG739120">
    <property type="protein sequence ID" value="CDP09085.1"/>
    <property type="molecule type" value="Genomic_DNA"/>
</dbReference>
<reference evidence="5" key="1">
    <citation type="journal article" date="2014" name="Science">
        <title>The coffee genome provides insight into the convergent evolution of caffeine biosynthesis.</title>
        <authorList>
            <person name="Denoeud F."/>
            <person name="Carretero-Paulet L."/>
            <person name="Dereeper A."/>
            <person name="Droc G."/>
            <person name="Guyot R."/>
            <person name="Pietrella M."/>
            <person name="Zheng C."/>
            <person name="Alberti A."/>
            <person name="Anthony F."/>
            <person name="Aprea G."/>
            <person name="Aury J.M."/>
            <person name="Bento P."/>
            <person name="Bernard M."/>
            <person name="Bocs S."/>
            <person name="Campa C."/>
            <person name="Cenci A."/>
            <person name="Combes M.C."/>
            <person name="Crouzillat D."/>
            <person name="Da Silva C."/>
            <person name="Daddiego L."/>
            <person name="De Bellis F."/>
            <person name="Dussert S."/>
            <person name="Garsmeur O."/>
            <person name="Gayraud T."/>
            <person name="Guignon V."/>
            <person name="Jahn K."/>
            <person name="Jamilloux V."/>
            <person name="Joet T."/>
            <person name="Labadie K."/>
            <person name="Lan T."/>
            <person name="Leclercq J."/>
            <person name="Lepelley M."/>
            <person name="Leroy T."/>
            <person name="Li L.T."/>
            <person name="Librado P."/>
            <person name="Lopez L."/>
            <person name="Munoz A."/>
            <person name="Noel B."/>
            <person name="Pallavicini A."/>
            <person name="Perrotta G."/>
            <person name="Poncet V."/>
            <person name="Pot D."/>
            <person name="Priyono X."/>
            <person name="Rigoreau M."/>
            <person name="Rouard M."/>
            <person name="Rozas J."/>
            <person name="Tranchant-Dubreuil C."/>
            <person name="VanBuren R."/>
            <person name="Zhang Q."/>
            <person name="Andrade A.C."/>
            <person name="Argout X."/>
            <person name="Bertrand B."/>
            <person name="de Kochko A."/>
            <person name="Graziosi G."/>
            <person name="Henry R.J."/>
            <person name="Jayarama X."/>
            <person name="Ming R."/>
            <person name="Nagai C."/>
            <person name="Rounsley S."/>
            <person name="Sankoff D."/>
            <person name="Giuliano G."/>
            <person name="Albert V.A."/>
            <person name="Wincker P."/>
            <person name="Lashermes P."/>
        </authorList>
    </citation>
    <scope>NUCLEOTIDE SEQUENCE [LARGE SCALE GENOMIC DNA]</scope>
    <source>
        <strain evidence="5">cv. DH200-94</strain>
    </source>
</reference>
<evidence type="ECO:0000313" key="5">
    <source>
        <dbReference type="Proteomes" id="UP000295252"/>
    </source>
</evidence>
<dbReference type="PhylomeDB" id="A0A068UKM0"/>
<evidence type="ECO:0000256" key="1">
    <source>
        <dbReference type="ARBA" id="ARBA00023013"/>
    </source>
</evidence>
<keyword evidence="5" id="KW-1185">Reference proteome</keyword>
<dbReference type="GO" id="GO:0032875">
    <property type="term" value="P:regulation of DNA endoreduplication"/>
    <property type="evidence" value="ECO:0007669"/>
    <property type="project" value="InterPro"/>
</dbReference>
<evidence type="ECO:0000256" key="2">
    <source>
        <dbReference type="ARBA" id="ARBA00023306"/>
    </source>
</evidence>
<dbReference type="PANTHER" id="PTHR33142">
    <property type="entry name" value="CYCLIN-DEPENDENT PROTEIN KINASE INHIBITOR SMR13"/>
    <property type="match status" value="1"/>
</dbReference>
<keyword evidence="1" id="KW-0649">Protein kinase inhibitor</keyword>